<keyword evidence="2" id="KW-1133">Transmembrane helix</keyword>
<organism evidence="4 5">
    <name type="scientific">Suillus discolor</name>
    <dbReference type="NCBI Taxonomy" id="1912936"/>
    <lineage>
        <taxon>Eukaryota</taxon>
        <taxon>Fungi</taxon>
        <taxon>Dikarya</taxon>
        <taxon>Basidiomycota</taxon>
        <taxon>Agaricomycotina</taxon>
        <taxon>Agaricomycetes</taxon>
        <taxon>Agaricomycetidae</taxon>
        <taxon>Boletales</taxon>
        <taxon>Suillineae</taxon>
        <taxon>Suillaceae</taxon>
        <taxon>Suillus</taxon>
    </lineage>
</organism>
<dbReference type="EMBL" id="JABBWM010000116">
    <property type="protein sequence ID" value="KAG2088923.1"/>
    <property type="molecule type" value="Genomic_DNA"/>
</dbReference>
<keyword evidence="5" id="KW-1185">Reference proteome</keyword>
<accession>A0A9P7JMF0</accession>
<keyword evidence="2" id="KW-0812">Transmembrane</keyword>
<sequence length="263" mass="29719">MACAWTSLGKLTLKLSVAYASTFNYSQSVVLVEKRCLVPFPLVTVTVASKLFPFCVESATSNAMTEKFLRIACMSIECYESNGALTEANHHSFNGGKISMNHSCISVNSLSTWYYYFPVVLYDILMVTVLVSTMHLLRYKPLSSRCASLIILSVIYDGIEYFLVLSGNVERIAAHPLSYDRYRDSETQLYYIHSLPLLVGRDINRPYCNLDGSRSSRSPINTEFRPTSPRNSNDMKLDIPISVEHPVAVDYMDESRHLRSFTD</sequence>
<dbReference type="RefSeq" id="XP_041285716.1">
    <property type="nucleotide sequence ID" value="XM_041434458.1"/>
</dbReference>
<gene>
    <name evidence="4" type="ORF">F5147DRAFT_658545</name>
</gene>
<keyword evidence="2" id="KW-0472">Membrane</keyword>
<feature type="chain" id="PRO_5040497809" evidence="3">
    <location>
        <begin position="21"/>
        <end position="263"/>
    </location>
</feature>
<comment type="caution">
    <text evidence="4">The sequence shown here is derived from an EMBL/GenBank/DDBJ whole genome shotgun (WGS) entry which is preliminary data.</text>
</comment>
<dbReference type="Proteomes" id="UP000823399">
    <property type="component" value="Unassembled WGS sequence"/>
</dbReference>
<evidence type="ECO:0000256" key="3">
    <source>
        <dbReference type="SAM" id="SignalP"/>
    </source>
</evidence>
<proteinExistence type="predicted"/>
<protein>
    <submittedName>
        <fullName evidence="4">Uncharacterized protein</fullName>
    </submittedName>
</protein>
<feature type="transmembrane region" description="Helical" evidence="2">
    <location>
        <begin position="149"/>
        <end position="169"/>
    </location>
</feature>
<feature type="region of interest" description="Disordered" evidence="1">
    <location>
        <begin position="214"/>
        <end position="236"/>
    </location>
</feature>
<keyword evidence="3" id="KW-0732">Signal</keyword>
<evidence type="ECO:0000256" key="1">
    <source>
        <dbReference type="SAM" id="MobiDB-lite"/>
    </source>
</evidence>
<name>A0A9P7JMF0_9AGAM</name>
<dbReference type="GeneID" id="64696717"/>
<feature type="transmembrane region" description="Helical" evidence="2">
    <location>
        <begin position="113"/>
        <end position="137"/>
    </location>
</feature>
<evidence type="ECO:0000313" key="4">
    <source>
        <dbReference type="EMBL" id="KAG2088923.1"/>
    </source>
</evidence>
<feature type="signal peptide" evidence="3">
    <location>
        <begin position="1"/>
        <end position="20"/>
    </location>
</feature>
<feature type="compositionally biased region" description="Polar residues" evidence="1">
    <location>
        <begin position="214"/>
        <end position="234"/>
    </location>
</feature>
<evidence type="ECO:0000256" key="2">
    <source>
        <dbReference type="SAM" id="Phobius"/>
    </source>
</evidence>
<dbReference type="AlphaFoldDB" id="A0A9P7JMF0"/>
<reference evidence="4" key="1">
    <citation type="journal article" date="2020" name="New Phytol.">
        <title>Comparative genomics reveals dynamic genome evolution in host specialist ectomycorrhizal fungi.</title>
        <authorList>
            <person name="Lofgren L.A."/>
            <person name="Nguyen N.H."/>
            <person name="Vilgalys R."/>
            <person name="Ruytinx J."/>
            <person name="Liao H.L."/>
            <person name="Branco S."/>
            <person name="Kuo A."/>
            <person name="LaButti K."/>
            <person name="Lipzen A."/>
            <person name="Andreopoulos W."/>
            <person name="Pangilinan J."/>
            <person name="Riley R."/>
            <person name="Hundley H."/>
            <person name="Na H."/>
            <person name="Barry K."/>
            <person name="Grigoriev I.V."/>
            <person name="Stajich J.E."/>
            <person name="Kennedy P.G."/>
        </authorList>
    </citation>
    <scope>NUCLEOTIDE SEQUENCE</scope>
    <source>
        <strain evidence="4">FC423</strain>
    </source>
</reference>
<evidence type="ECO:0000313" key="5">
    <source>
        <dbReference type="Proteomes" id="UP000823399"/>
    </source>
</evidence>
<dbReference type="OrthoDB" id="10505774at2759"/>